<reference evidence="3 4" key="1">
    <citation type="submission" date="2018-10" db="EMBL/GenBank/DDBJ databases">
        <title>Anaerotruncus faecis sp. nov., isolated from human feces.</title>
        <authorList>
            <person name="Wang Y.-J."/>
        </authorList>
    </citation>
    <scope>NUCLEOTIDE SEQUENCE [LARGE SCALE GENOMIC DNA]</scope>
    <source>
        <strain evidence="3 4">22A2-44</strain>
    </source>
</reference>
<dbReference type="PANTHER" id="PTHR30404">
    <property type="entry name" value="N-ACETYLMURAMOYL-L-ALANINE AMIDASE"/>
    <property type="match status" value="1"/>
</dbReference>
<evidence type="ECO:0000313" key="3">
    <source>
        <dbReference type="EMBL" id="RLL10633.1"/>
    </source>
</evidence>
<dbReference type="InterPro" id="IPR050695">
    <property type="entry name" value="N-acetylmuramoyl_amidase_3"/>
</dbReference>
<dbReference type="GO" id="GO:0008745">
    <property type="term" value="F:N-acetylmuramoyl-L-alanine amidase activity"/>
    <property type="evidence" value="ECO:0007669"/>
    <property type="project" value="InterPro"/>
</dbReference>
<dbReference type="AlphaFoldDB" id="A0A498CQM0"/>
<keyword evidence="1" id="KW-0378">Hydrolase</keyword>
<dbReference type="SUPFAM" id="SSF53187">
    <property type="entry name" value="Zn-dependent exopeptidases"/>
    <property type="match status" value="1"/>
</dbReference>
<dbReference type="SMART" id="SM00646">
    <property type="entry name" value="Ami_3"/>
    <property type="match status" value="1"/>
</dbReference>
<proteinExistence type="predicted"/>
<organism evidence="3 4">
    <name type="scientific">Anaerotruncus massiliensis</name>
    <name type="common">ex Liu et al. 2021</name>
    <dbReference type="NCBI Taxonomy" id="2321404"/>
    <lineage>
        <taxon>Bacteria</taxon>
        <taxon>Bacillati</taxon>
        <taxon>Bacillota</taxon>
        <taxon>Clostridia</taxon>
        <taxon>Eubacteriales</taxon>
        <taxon>Oscillospiraceae</taxon>
        <taxon>Anaerotruncus</taxon>
    </lineage>
</organism>
<feature type="domain" description="MurNAc-LAA" evidence="2">
    <location>
        <begin position="59"/>
        <end position="173"/>
    </location>
</feature>
<accession>A0A498CQM0</accession>
<dbReference type="CDD" id="cd02696">
    <property type="entry name" value="MurNAc-LAA"/>
    <property type="match status" value="1"/>
</dbReference>
<dbReference type="EMBL" id="RCHT01000013">
    <property type="protein sequence ID" value="RLL10633.1"/>
    <property type="molecule type" value="Genomic_DNA"/>
</dbReference>
<name>A0A498CQM0_9FIRM</name>
<dbReference type="Pfam" id="PF01520">
    <property type="entry name" value="Amidase_3"/>
    <property type="match status" value="1"/>
</dbReference>
<evidence type="ECO:0000313" key="4">
    <source>
        <dbReference type="Proteomes" id="UP000276301"/>
    </source>
</evidence>
<comment type="caution">
    <text evidence="3">The sequence shown here is derived from an EMBL/GenBank/DDBJ whole genome shotgun (WGS) entry which is preliminary data.</text>
</comment>
<dbReference type="PANTHER" id="PTHR30404:SF0">
    <property type="entry name" value="N-ACETYLMURAMOYL-L-ALANINE AMIDASE AMIC"/>
    <property type="match status" value="1"/>
</dbReference>
<dbReference type="GO" id="GO:0030288">
    <property type="term" value="C:outer membrane-bounded periplasmic space"/>
    <property type="evidence" value="ECO:0007669"/>
    <property type="project" value="TreeGrafter"/>
</dbReference>
<sequence>MCLDPGHGGADPGAVLKSRYEKDDVLRLACALKPLLEAQGLGVVLTRDSDAALPIAERCRIANEAGCAYFLSLHRDAADPSARGVGLWVHSGADWPTVQKAQDILTELLAVTPVRDRGVRKGTPQNCRDFGVNTGTVMASALLELGFLTNEEDNALFDRYLPQYAEAAARGLCRTVGIAYRAPAAGDAPRDPAWETVRAALDELAAALENARRRLGV</sequence>
<dbReference type="Gene3D" id="3.40.630.40">
    <property type="entry name" value="Zn-dependent exopeptidases"/>
    <property type="match status" value="1"/>
</dbReference>
<dbReference type="Proteomes" id="UP000276301">
    <property type="component" value="Unassembled WGS sequence"/>
</dbReference>
<dbReference type="GO" id="GO:0009253">
    <property type="term" value="P:peptidoglycan catabolic process"/>
    <property type="evidence" value="ECO:0007669"/>
    <property type="project" value="InterPro"/>
</dbReference>
<dbReference type="RefSeq" id="WP_121586938.1">
    <property type="nucleotide sequence ID" value="NZ_RCHT01000013.1"/>
</dbReference>
<protein>
    <submittedName>
        <fullName evidence="3">N-acetylmuramoyl-L-alanine amidase</fullName>
    </submittedName>
</protein>
<evidence type="ECO:0000256" key="1">
    <source>
        <dbReference type="ARBA" id="ARBA00022801"/>
    </source>
</evidence>
<keyword evidence="4" id="KW-1185">Reference proteome</keyword>
<dbReference type="InterPro" id="IPR002508">
    <property type="entry name" value="MurNAc-LAA_cat"/>
</dbReference>
<evidence type="ECO:0000259" key="2">
    <source>
        <dbReference type="SMART" id="SM00646"/>
    </source>
</evidence>
<gene>
    <name evidence="3" type="ORF">D4A47_08295</name>
</gene>